<dbReference type="InterPro" id="IPR003661">
    <property type="entry name" value="HisK_dim/P_dom"/>
</dbReference>
<feature type="compositionally biased region" description="Polar residues" evidence="6">
    <location>
        <begin position="417"/>
        <end position="429"/>
    </location>
</feature>
<dbReference type="InterPro" id="IPR004358">
    <property type="entry name" value="Sig_transdc_His_kin-like_C"/>
</dbReference>
<keyword evidence="3" id="KW-0597">Phosphoprotein</keyword>
<dbReference type="EC" id="2.7.13.3" evidence="2"/>
<evidence type="ECO:0000256" key="2">
    <source>
        <dbReference type="ARBA" id="ARBA00012438"/>
    </source>
</evidence>
<proteinExistence type="predicted"/>
<evidence type="ECO:0000256" key="4">
    <source>
        <dbReference type="ARBA" id="ARBA00022679"/>
    </source>
</evidence>
<dbReference type="PANTHER" id="PTHR43047">
    <property type="entry name" value="TWO-COMPONENT HISTIDINE PROTEIN KINASE"/>
    <property type="match status" value="1"/>
</dbReference>
<dbReference type="CDD" id="cd00082">
    <property type="entry name" value="HisKA"/>
    <property type="match status" value="1"/>
</dbReference>
<evidence type="ECO:0000256" key="3">
    <source>
        <dbReference type="ARBA" id="ARBA00022553"/>
    </source>
</evidence>
<name>A0ABU9YDK3_9PROT</name>
<dbReference type="InterPro" id="IPR036097">
    <property type="entry name" value="HisK_dim/P_sf"/>
</dbReference>
<dbReference type="InterPro" id="IPR036890">
    <property type="entry name" value="HATPase_C_sf"/>
</dbReference>
<keyword evidence="9" id="KW-1185">Reference proteome</keyword>
<dbReference type="Pfam" id="PF02518">
    <property type="entry name" value="HATPase_c"/>
    <property type="match status" value="1"/>
</dbReference>
<evidence type="ECO:0000256" key="5">
    <source>
        <dbReference type="ARBA" id="ARBA00022777"/>
    </source>
</evidence>
<feature type="domain" description="Histidine kinase" evidence="7">
    <location>
        <begin position="216"/>
        <end position="438"/>
    </location>
</feature>
<dbReference type="SMART" id="SM00387">
    <property type="entry name" value="HATPase_c"/>
    <property type="match status" value="1"/>
</dbReference>
<dbReference type="InterPro" id="IPR003594">
    <property type="entry name" value="HATPase_dom"/>
</dbReference>
<dbReference type="SUPFAM" id="SSF47384">
    <property type="entry name" value="Homodimeric domain of signal transducing histidine kinase"/>
    <property type="match status" value="1"/>
</dbReference>
<comment type="catalytic activity">
    <reaction evidence="1">
        <text>ATP + protein L-histidine = ADP + protein N-phospho-L-histidine.</text>
        <dbReference type="EC" id="2.7.13.3"/>
    </reaction>
</comment>
<dbReference type="Pfam" id="PF00512">
    <property type="entry name" value="HisKA"/>
    <property type="match status" value="1"/>
</dbReference>
<reference evidence="8 9" key="1">
    <citation type="submission" date="2024-03" db="EMBL/GenBank/DDBJ databases">
        <title>High-quality draft genome sequencing of Tistrella sp. BH-R2-4.</title>
        <authorList>
            <person name="Dong C."/>
        </authorList>
    </citation>
    <scope>NUCLEOTIDE SEQUENCE [LARGE SCALE GENOMIC DNA]</scope>
    <source>
        <strain evidence="8 9">BH-R2-4</strain>
    </source>
</reference>
<keyword evidence="5 8" id="KW-0418">Kinase</keyword>
<evidence type="ECO:0000259" key="7">
    <source>
        <dbReference type="PROSITE" id="PS50109"/>
    </source>
</evidence>
<dbReference type="GO" id="GO:0016301">
    <property type="term" value="F:kinase activity"/>
    <property type="evidence" value="ECO:0007669"/>
    <property type="project" value="UniProtKB-KW"/>
</dbReference>
<dbReference type="PROSITE" id="PS50109">
    <property type="entry name" value="HIS_KIN"/>
    <property type="match status" value="1"/>
</dbReference>
<keyword evidence="4" id="KW-0808">Transferase</keyword>
<dbReference type="EMBL" id="JBBKTW010000001">
    <property type="protein sequence ID" value="MEN2986868.1"/>
    <property type="molecule type" value="Genomic_DNA"/>
</dbReference>
<gene>
    <name evidence="8" type="ORF">WG926_01030</name>
</gene>
<evidence type="ECO:0000313" key="8">
    <source>
        <dbReference type="EMBL" id="MEN2986868.1"/>
    </source>
</evidence>
<dbReference type="SUPFAM" id="SSF55874">
    <property type="entry name" value="ATPase domain of HSP90 chaperone/DNA topoisomerase II/histidine kinase"/>
    <property type="match status" value="1"/>
</dbReference>
<dbReference type="Proteomes" id="UP001413721">
    <property type="component" value="Unassembled WGS sequence"/>
</dbReference>
<feature type="region of interest" description="Disordered" evidence="6">
    <location>
        <begin position="417"/>
        <end position="439"/>
    </location>
</feature>
<dbReference type="SMART" id="SM00388">
    <property type="entry name" value="HisKA"/>
    <property type="match status" value="1"/>
</dbReference>
<evidence type="ECO:0000256" key="1">
    <source>
        <dbReference type="ARBA" id="ARBA00000085"/>
    </source>
</evidence>
<dbReference type="Gene3D" id="3.30.565.10">
    <property type="entry name" value="Histidine kinase-like ATPase, C-terminal domain"/>
    <property type="match status" value="1"/>
</dbReference>
<evidence type="ECO:0000256" key="6">
    <source>
        <dbReference type="SAM" id="MobiDB-lite"/>
    </source>
</evidence>
<dbReference type="PRINTS" id="PR00344">
    <property type="entry name" value="BCTRLSENSOR"/>
</dbReference>
<dbReference type="RefSeq" id="WP_345936602.1">
    <property type="nucleotide sequence ID" value="NZ_JBBKTW010000001.1"/>
</dbReference>
<dbReference type="InterPro" id="IPR005467">
    <property type="entry name" value="His_kinase_dom"/>
</dbReference>
<protein>
    <recommendedName>
        <fullName evidence="2">histidine kinase</fullName>
        <ecNumber evidence="2">2.7.13.3</ecNumber>
    </recommendedName>
</protein>
<dbReference type="Gene3D" id="1.10.287.130">
    <property type="match status" value="1"/>
</dbReference>
<accession>A0ABU9YDK3</accession>
<sequence length="439" mass="47131">MSQENMMPDLPSDRRKRDALRQYRAVGSETRPALDGLLGATAETLDGADCLLVLFDDRGPRPLASTTMDTAVRGRLQALAAALPPVADGGCIQLNLPPASSDEAAHTPVLAAPLLTEDGITIGVLLVQGHRRWSARDRRRIATSATAARTVIDLGRTAANALEAVDQLAAHDAELTHQSSILEHQAEELVRLAEDNYVQRLSAEGAFQQKSLFLATMTHELRTPLTAIIGFAEVMEQQMLGPVGNDTYLGYLNAIHGSGRHLLSIINDLLDMAKIEAGKYDVTPEAMDANPVLSQTIRVVGGLAIEKQVRVTWEPVRPSPQVIADDRALKQVMLNLLSNAIKYATKGGTVRVGNHVADGRFVVAVRDDGPGISPEDLRRLMRPYEQAHSRPATDTAPRGTGLGLTISRLLVELQGGSLSLDSQPGQGTTARFDLPLAGS</sequence>
<comment type="caution">
    <text evidence="8">The sequence shown here is derived from an EMBL/GenBank/DDBJ whole genome shotgun (WGS) entry which is preliminary data.</text>
</comment>
<evidence type="ECO:0000313" key="9">
    <source>
        <dbReference type="Proteomes" id="UP001413721"/>
    </source>
</evidence>
<organism evidence="8 9">
    <name type="scientific">Tistrella arctica</name>
    <dbReference type="NCBI Taxonomy" id="3133430"/>
    <lineage>
        <taxon>Bacteria</taxon>
        <taxon>Pseudomonadati</taxon>
        <taxon>Pseudomonadota</taxon>
        <taxon>Alphaproteobacteria</taxon>
        <taxon>Geminicoccales</taxon>
        <taxon>Geminicoccaceae</taxon>
        <taxon>Tistrella</taxon>
    </lineage>
</organism>